<proteinExistence type="predicted"/>
<protein>
    <recommendedName>
        <fullName evidence="3">Nitroreductase family protein</fullName>
    </recommendedName>
</protein>
<gene>
    <name evidence="1" type="ORF">ACFOWZ_38575</name>
</gene>
<name>A0ABV8C602_9PSEU</name>
<accession>A0ABV8C602</accession>
<dbReference type="Gene3D" id="3.40.109.10">
    <property type="entry name" value="NADH Oxidase"/>
    <property type="match status" value="1"/>
</dbReference>
<dbReference type="RefSeq" id="WP_382378902.1">
    <property type="nucleotide sequence ID" value="NZ_JBHRZI010000036.1"/>
</dbReference>
<organism evidence="1 2">
    <name type="scientific">Lentzea rhizosphaerae</name>
    <dbReference type="NCBI Taxonomy" id="2041025"/>
    <lineage>
        <taxon>Bacteria</taxon>
        <taxon>Bacillati</taxon>
        <taxon>Actinomycetota</taxon>
        <taxon>Actinomycetes</taxon>
        <taxon>Pseudonocardiales</taxon>
        <taxon>Pseudonocardiaceae</taxon>
        <taxon>Lentzea</taxon>
    </lineage>
</organism>
<dbReference type="EMBL" id="JBHRZI010000036">
    <property type="protein sequence ID" value="MFC3897417.1"/>
    <property type="molecule type" value="Genomic_DNA"/>
</dbReference>
<dbReference type="Proteomes" id="UP001595690">
    <property type="component" value="Unassembled WGS sequence"/>
</dbReference>
<sequence length="230" mass="24400">MRWSAAAKAEIVEAATMATPCSAGRPWVLELNGRSAYLYEVARPSSRDPLGVDGLLSCGAALEHVVLAVRVTGWHAQAMFPTDHRNPDLVAIVRSDRVQSPTEDEVARHRAIRLADGTADGDVRALASANHWAGTELHALDEHTLVVLTVGDARRDHVRGGAALQSAVLAARSAGLRVRPVVHLLHRQEWRAGLIERHGLAGFPQALLTVGAKVPDGSGPTTASPAAARS</sequence>
<comment type="caution">
    <text evidence="1">The sequence shown here is derived from an EMBL/GenBank/DDBJ whole genome shotgun (WGS) entry which is preliminary data.</text>
</comment>
<reference evidence="2" key="1">
    <citation type="journal article" date="2019" name="Int. J. Syst. Evol. Microbiol.">
        <title>The Global Catalogue of Microorganisms (GCM) 10K type strain sequencing project: providing services to taxonomists for standard genome sequencing and annotation.</title>
        <authorList>
            <consortium name="The Broad Institute Genomics Platform"/>
            <consortium name="The Broad Institute Genome Sequencing Center for Infectious Disease"/>
            <person name="Wu L."/>
            <person name="Ma J."/>
        </authorList>
    </citation>
    <scope>NUCLEOTIDE SEQUENCE [LARGE SCALE GENOMIC DNA]</scope>
    <source>
        <strain evidence="2">CGMCC 4.7405</strain>
    </source>
</reference>
<evidence type="ECO:0000313" key="2">
    <source>
        <dbReference type="Proteomes" id="UP001595690"/>
    </source>
</evidence>
<evidence type="ECO:0000313" key="1">
    <source>
        <dbReference type="EMBL" id="MFC3897417.1"/>
    </source>
</evidence>
<dbReference type="InterPro" id="IPR000415">
    <property type="entry name" value="Nitroreductase-like"/>
</dbReference>
<evidence type="ECO:0008006" key="3">
    <source>
        <dbReference type="Google" id="ProtNLM"/>
    </source>
</evidence>
<keyword evidence="2" id="KW-1185">Reference proteome</keyword>